<evidence type="ECO:0000256" key="3">
    <source>
        <dbReference type="SAM" id="MobiDB-lite"/>
    </source>
</evidence>
<dbReference type="PANTHER" id="PTHR43115:SF4">
    <property type="entry name" value="DEHYDROGENASE_REDUCTASE SDR FAMILY MEMBER 11"/>
    <property type="match status" value="1"/>
</dbReference>
<protein>
    <submittedName>
        <fullName evidence="4">Uncharacterized protein</fullName>
    </submittedName>
</protein>
<dbReference type="InterPro" id="IPR036291">
    <property type="entry name" value="NAD(P)-bd_dom_sf"/>
</dbReference>
<dbReference type="Gene3D" id="3.40.50.720">
    <property type="entry name" value="NAD(P)-binding Rossmann-like Domain"/>
    <property type="match status" value="1"/>
</dbReference>
<comment type="caution">
    <text evidence="4">The sequence shown here is derived from an EMBL/GenBank/DDBJ whole genome shotgun (WGS) entry which is preliminary data.</text>
</comment>
<gene>
    <name evidence="4" type="ORF">WJX84_001220</name>
</gene>
<keyword evidence="2" id="KW-0560">Oxidoreductase</keyword>
<proteinExistence type="inferred from homology"/>
<dbReference type="Pfam" id="PF00106">
    <property type="entry name" value="adh_short"/>
    <property type="match status" value="1"/>
</dbReference>
<evidence type="ECO:0000256" key="2">
    <source>
        <dbReference type="ARBA" id="ARBA00023002"/>
    </source>
</evidence>
<reference evidence="4 5" key="1">
    <citation type="journal article" date="2024" name="Nat. Commun.">
        <title>Phylogenomics reveals the evolutionary origins of lichenization in chlorophyte algae.</title>
        <authorList>
            <person name="Puginier C."/>
            <person name="Libourel C."/>
            <person name="Otte J."/>
            <person name="Skaloud P."/>
            <person name="Haon M."/>
            <person name="Grisel S."/>
            <person name="Petersen M."/>
            <person name="Berrin J.G."/>
            <person name="Delaux P.M."/>
            <person name="Dal Grande F."/>
            <person name="Keller J."/>
        </authorList>
    </citation>
    <scope>NUCLEOTIDE SEQUENCE [LARGE SCALE GENOMIC DNA]</scope>
    <source>
        <strain evidence="4 5">SAG 2523</strain>
    </source>
</reference>
<evidence type="ECO:0000256" key="1">
    <source>
        <dbReference type="ARBA" id="ARBA00006484"/>
    </source>
</evidence>
<feature type="region of interest" description="Disordered" evidence="3">
    <location>
        <begin position="14"/>
        <end position="34"/>
    </location>
</feature>
<dbReference type="AlphaFoldDB" id="A0AAW1SMW0"/>
<comment type="similarity">
    <text evidence="1">Belongs to the short-chain dehydrogenases/reductases (SDR) family.</text>
</comment>
<evidence type="ECO:0000313" key="4">
    <source>
        <dbReference type="EMBL" id="KAK9847134.1"/>
    </source>
</evidence>
<name>A0AAW1SMW0_9CHLO</name>
<dbReference type="Proteomes" id="UP001485043">
    <property type="component" value="Unassembled WGS sequence"/>
</dbReference>
<organism evidence="4 5">
    <name type="scientific">Apatococcus fuscideae</name>
    <dbReference type="NCBI Taxonomy" id="2026836"/>
    <lineage>
        <taxon>Eukaryota</taxon>
        <taxon>Viridiplantae</taxon>
        <taxon>Chlorophyta</taxon>
        <taxon>core chlorophytes</taxon>
        <taxon>Trebouxiophyceae</taxon>
        <taxon>Chlorellales</taxon>
        <taxon>Chlorellaceae</taxon>
        <taxon>Apatococcus</taxon>
    </lineage>
</organism>
<evidence type="ECO:0000313" key="5">
    <source>
        <dbReference type="Proteomes" id="UP001485043"/>
    </source>
</evidence>
<dbReference type="InterPro" id="IPR002347">
    <property type="entry name" value="SDR_fam"/>
</dbReference>
<dbReference type="GO" id="GO:0016491">
    <property type="term" value="F:oxidoreductase activity"/>
    <property type="evidence" value="ECO:0007669"/>
    <property type="project" value="UniProtKB-KW"/>
</dbReference>
<dbReference type="EMBL" id="JALJOV010001491">
    <property type="protein sequence ID" value="KAK9847134.1"/>
    <property type="molecule type" value="Genomic_DNA"/>
</dbReference>
<sequence length="206" mass="23094">MHILLRTSSLYPVTPPRLAGGRGGGTSPHHHQALAGRGHRCAGEQCRACRNNASLFEGSTASWVEMVSTNVLGVCMCTREAVQDMKRRGKWGQVINISSMSGHRLVTAGGSGFYSATKQALRHSQRHCGKRPERSRCLCEFRLSVQGSLTQNSSPLQDLEHLEKAWLTKWKHWHPRMLHTLSYGLWRPHHAWRSTTFLYGPTAQSN</sequence>
<dbReference type="SUPFAM" id="SSF51735">
    <property type="entry name" value="NAD(P)-binding Rossmann-fold domains"/>
    <property type="match status" value="1"/>
</dbReference>
<keyword evidence="5" id="KW-1185">Reference proteome</keyword>
<dbReference type="PANTHER" id="PTHR43115">
    <property type="entry name" value="DEHYDROGENASE/REDUCTASE SDR FAMILY MEMBER 11"/>
    <property type="match status" value="1"/>
</dbReference>
<accession>A0AAW1SMW0</accession>